<dbReference type="Proteomes" id="UP001199631">
    <property type="component" value="Unassembled WGS sequence"/>
</dbReference>
<dbReference type="PANTHER" id="PTHR30204:SF58">
    <property type="entry name" value="HTH-TYPE TRANSCRIPTIONAL REGULATOR YFMP"/>
    <property type="match status" value="1"/>
</dbReference>
<dbReference type="CDD" id="cd04776">
    <property type="entry name" value="HTH_GnyR"/>
    <property type="match status" value="1"/>
</dbReference>
<dbReference type="GO" id="GO:0003677">
    <property type="term" value="F:DNA binding"/>
    <property type="evidence" value="ECO:0007669"/>
    <property type="project" value="UniProtKB-KW"/>
</dbReference>
<evidence type="ECO:0000313" key="3">
    <source>
        <dbReference type="EMBL" id="MCG3420261.1"/>
    </source>
</evidence>
<dbReference type="Pfam" id="PF13411">
    <property type="entry name" value="MerR_1"/>
    <property type="match status" value="1"/>
</dbReference>
<name>A0AAW5B786_9BACI</name>
<dbReference type="InterPro" id="IPR000551">
    <property type="entry name" value="MerR-type_HTH_dom"/>
</dbReference>
<dbReference type="InterPro" id="IPR047057">
    <property type="entry name" value="MerR_fam"/>
</dbReference>
<keyword evidence="1 3" id="KW-0238">DNA-binding</keyword>
<dbReference type="PANTHER" id="PTHR30204">
    <property type="entry name" value="REDOX-CYCLING DRUG-SENSING TRANSCRIPTIONAL ACTIVATOR SOXR"/>
    <property type="match status" value="1"/>
</dbReference>
<evidence type="ECO:0000313" key="4">
    <source>
        <dbReference type="Proteomes" id="UP001199631"/>
    </source>
</evidence>
<organism evidence="3 4">
    <name type="scientific">Oceanobacillus jordanicus</name>
    <dbReference type="NCBI Taxonomy" id="2867266"/>
    <lineage>
        <taxon>Bacteria</taxon>
        <taxon>Bacillati</taxon>
        <taxon>Bacillota</taxon>
        <taxon>Bacilli</taxon>
        <taxon>Bacillales</taxon>
        <taxon>Bacillaceae</taxon>
        <taxon>Oceanobacillus</taxon>
    </lineage>
</organism>
<evidence type="ECO:0000259" key="2">
    <source>
        <dbReference type="PROSITE" id="PS50937"/>
    </source>
</evidence>
<dbReference type="SMART" id="SM00422">
    <property type="entry name" value="HTH_MERR"/>
    <property type="match status" value="1"/>
</dbReference>
<reference evidence="3 4" key="1">
    <citation type="journal article" date="2022" name="Evol. Bioinform. Online">
        <title>Draft Genome Sequence of Oceanobacillus jordanicus Strain GSFE11, a Halotolerant Plant Growth-Promoting Bacterial Endophyte Isolated From the Jordan Valley.</title>
        <authorList>
            <person name="Alhindi T."/>
            <person name="Albdaiwi R."/>
        </authorList>
    </citation>
    <scope>NUCLEOTIDE SEQUENCE [LARGE SCALE GENOMIC DNA]</scope>
    <source>
        <strain evidence="3 4">GSFE11</strain>
    </source>
</reference>
<proteinExistence type="predicted"/>
<keyword evidence="4" id="KW-1185">Reference proteome</keyword>
<gene>
    <name evidence="3" type="ORF">K3T81_14040</name>
</gene>
<dbReference type="GO" id="GO:0003700">
    <property type="term" value="F:DNA-binding transcription factor activity"/>
    <property type="evidence" value="ECO:0007669"/>
    <property type="project" value="InterPro"/>
</dbReference>
<comment type="caution">
    <text evidence="3">The sequence shown here is derived from an EMBL/GenBank/DDBJ whole genome shotgun (WGS) entry which is preliminary data.</text>
</comment>
<dbReference type="SUPFAM" id="SSF46955">
    <property type="entry name" value="Putative DNA-binding domain"/>
    <property type="match status" value="1"/>
</dbReference>
<evidence type="ECO:0000256" key="1">
    <source>
        <dbReference type="ARBA" id="ARBA00023125"/>
    </source>
</evidence>
<sequence length="135" mass="16193">MSQTEMYSISELARHFEITTRTIRYYEEIGLLTPHRSEGGQRLFSKKEKARLQLVFRGKKYGFSLDEIRDMIQLFDQDPSGRQQLERTIQYGKEKIEEVSSRIEDLIQIRSEMEQYIVDFQKKLSELERDKDEYA</sequence>
<accession>A0AAW5B786</accession>
<dbReference type="RefSeq" id="WP_238020603.1">
    <property type="nucleotide sequence ID" value="NZ_JAIFZM010000012.1"/>
</dbReference>
<dbReference type="Gene3D" id="1.10.1660.10">
    <property type="match status" value="1"/>
</dbReference>
<dbReference type="AlphaFoldDB" id="A0AAW5B786"/>
<dbReference type="InterPro" id="IPR009061">
    <property type="entry name" value="DNA-bd_dom_put_sf"/>
</dbReference>
<protein>
    <submittedName>
        <fullName evidence="3">MerR family DNA-binding transcriptional regulator</fullName>
    </submittedName>
</protein>
<dbReference type="PROSITE" id="PS50937">
    <property type="entry name" value="HTH_MERR_2"/>
    <property type="match status" value="1"/>
</dbReference>
<dbReference type="EMBL" id="JAIFZM010000012">
    <property type="protein sequence ID" value="MCG3420261.1"/>
    <property type="molecule type" value="Genomic_DNA"/>
</dbReference>
<feature type="domain" description="HTH merR-type" evidence="2">
    <location>
        <begin position="6"/>
        <end position="74"/>
    </location>
</feature>